<gene>
    <name evidence="2" type="ORF">ACFSCS_08255</name>
</gene>
<accession>A0ABW4RVF4</accession>
<dbReference type="EMBL" id="JBHUFZ010000017">
    <property type="protein sequence ID" value="MFD1890176.1"/>
    <property type="molecule type" value="Genomic_DNA"/>
</dbReference>
<sequence>MASPSASRRRRQRLYPLLGMVVLVLLLALIVRWVVGLLDSNIPTVMPPDQQCQVVVGDEVDSLSLEQAGNAAVIVAEAQRRGLPARASSIALATAMQESDLRNIDYGDRDSVGLFQQRTSQGWGTVEQIMDPWYASGKFYEHLVKVPGWQSGDINDVAQKVQRSGVPDGYRKHVEAAKAWGSALTGHSPAAVSCLDRGSQTPSSQDAAAMVTKAFGKRVSVTTGQAQVTLNAPSATDLWSATQLFMMTTASSGVTQVQVGGQTWANQTDAVARWQGSATPKPTEAVITLRA</sequence>
<name>A0ABW4RVF4_9ACTN</name>
<evidence type="ECO:0000256" key="1">
    <source>
        <dbReference type="SAM" id="Phobius"/>
    </source>
</evidence>
<keyword evidence="3" id="KW-1185">Reference proteome</keyword>
<dbReference type="RefSeq" id="WP_343873173.1">
    <property type="nucleotide sequence ID" value="NZ_BAAAIX010000014.1"/>
</dbReference>
<keyword evidence="1" id="KW-0472">Membrane</keyword>
<evidence type="ECO:0000313" key="3">
    <source>
        <dbReference type="Proteomes" id="UP001597326"/>
    </source>
</evidence>
<feature type="transmembrane region" description="Helical" evidence="1">
    <location>
        <begin position="14"/>
        <end position="35"/>
    </location>
</feature>
<organism evidence="2 3">
    <name type="scientific">Luteococcus peritonei</name>
    <dbReference type="NCBI Taxonomy" id="88874"/>
    <lineage>
        <taxon>Bacteria</taxon>
        <taxon>Bacillati</taxon>
        <taxon>Actinomycetota</taxon>
        <taxon>Actinomycetes</taxon>
        <taxon>Propionibacteriales</taxon>
        <taxon>Propionibacteriaceae</taxon>
        <taxon>Luteococcus</taxon>
    </lineage>
</organism>
<keyword evidence="1" id="KW-1133">Transmembrane helix</keyword>
<protein>
    <recommendedName>
        <fullName evidence="4">Heavy metal transporter</fullName>
    </recommendedName>
</protein>
<comment type="caution">
    <text evidence="2">The sequence shown here is derived from an EMBL/GenBank/DDBJ whole genome shotgun (WGS) entry which is preliminary data.</text>
</comment>
<evidence type="ECO:0008006" key="4">
    <source>
        <dbReference type="Google" id="ProtNLM"/>
    </source>
</evidence>
<reference evidence="3" key="1">
    <citation type="journal article" date="2019" name="Int. J. Syst. Evol. Microbiol.">
        <title>The Global Catalogue of Microorganisms (GCM) 10K type strain sequencing project: providing services to taxonomists for standard genome sequencing and annotation.</title>
        <authorList>
            <consortium name="The Broad Institute Genomics Platform"/>
            <consortium name="The Broad Institute Genome Sequencing Center for Infectious Disease"/>
            <person name="Wu L."/>
            <person name="Ma J."/>
        </authorList>
    </citation>
    <scope>NUCLEOTIDE SEQUENCE [LARGE SCALE GENOMIC DNA]</scope>
    <source>
        <strain evidence="3">CAIM 431</strain>
    </source>
</reference>
<dbReference type="Proteomes" id="UP001597326">
    <property type="component" value="Unassembled WGS sequence"/>
</dbReference>
<keyword evidence="1" id="KW-0812">Transmembrane</keyword>
<evidence type="ECO:0000313" key="2">
    <source>
        <dbReference type="EMBL" id="MFD1890176.1"/>
    </source>
</evidence>
<proteinExistence type="predicted"/>